<dbReference type="AlphaFoldDB" id="A0A395IMA2"/>
<proteinExistence type="predicted"/>
<dbReference type="Proteomes" id="UP000249056">
    <property type="component" value="Unassembled WGS sequence"/>
</dbReference>
<reference evidence="1 2" key="1">
    <citation type="submission" date="2018-06" db="EMBL/GenBank/DDBJ databases">
        <title>Genome Sequence of the Brown Rot Fungal Pathogen Monilinia fructigena.</title>
        <authorList>
            <person name="Landi L."/>
            <person name="De Miccolis Angelini R.M."/>
            <person name="Pollastro S."/>
            <person name="Abate D."/>
            <person name="Faretra F."/>
            <person name="Romanazzi G."/>
        </authorList>
    </citation>
    <scope>NUCLEOTIDE SEQUENCE [LARGE SCALE GENOMIC DNA]</scope>
    <source>
        <strain evidence="1 2">Mfrg269</strain>
    </source>
</reference>
<sequence length="107" mass="11757">MSSSIPFLPPVGAVKFSPWEAFDQVWTSAVGYPAEEFKFVPGETPMATYEKLVDYRLQIAQFVIDLIAIYFASYNYWASAYHPSLPHVGTCAGESYAAFAGCAIISS</sequence>
<comment type="caution">
    <text evidence="1">The sequence shown here is derived from an EMBL/GenBank/DDBJ whole genome shotgun (WGS) entry which is preliminary data.</text>
</comment>
<dbReference type="EMBL" id="QKRW01000033">
    <property type="protein sequence ID" value="RAL61281.1"/>
    <property type="molecule type" value="Genomic_DNA"/>
</dbReference>
<evidence type="ECO:0000313" key="1">
    <source>
        <dbReference type="EMBL" id="RAL61281.1"/>
    </source>
</evidence>
<gene>
    <name evidence="1" type="ORF">DID88_010360</name>
</gene>
<name>A0A395IMA2_9HELO</name>
<protein>
    <submittedName>
        <fullName evidence="1">Uncharacterized protein</fullName>
    </submittedName>
</protein>
<accession>A0A395IMA2</accession>
<dbReference type="OrthoDB" id="434092at2759"/>
<evidence type="ECO:0000313" key="2">
    <source>
        <dbReference type="Proteomes" id="UP000249056"/>
    </source>
</evidence>
<organism evidence="1 2">
    <name type="scientific">Monilinia fructigena</name>
    <dbReference type="NCBI Taxonomy" id="38457"/>
    <lineage>
        <taxon>Eukaryota</taxon>
        <taxon>Fungi</taxon>
        <taxon>Dikarya</taxon>
        <taxon>Ascomycota</taxon>
        <taxon>Pezizomycotina</taxon>
        <taxon>Leotiomycetes</taxon>
        <taxon>Helotiales</taxon>
        <taxon>Sclerotiniaceae</taxon>
        <taxon>Monilinia</taxon>
    </lineage>
</organism>
<keyword evidence="2" id="KW-1185">Reference proteome</keyword>